<evidence type="ECO:0000256" key="2">
    <source>
        <dbReference type="SAM" id="Phobius"/>
    </source>
</evidence>
<sequence>MDENTMFNSHRLQSTTKDVNGAQLQYLFERLSTDDRQMLMTEIAKIQKDALLTRTLPITAFGVGCMYYARTKLKIPALLKRKPIQLYVGIGLFSFLSSGFITRPLCRKKLQPIYSNLVEKYKVNEQSEQNISKHGGYEELRRRNRLGNSNLYESPPLASDNYNEMGNVKPYASDSKFNPGLEKEDNVKEAPRMNTDPNRQKNPYAGYNYDSYGYMPGTPIPKFSNENSRNNDGSGKPSYDSPTKNRYGDTDFS</sequence>
<proteinExistence type="predicted"/>
<protein>
    <submittedName>
        <fullName evidence="4">OCIA domain-containing protein</fullName>
    </submittedName>
</protein>
<dbReference type="STRING" id="174720.A0A0N5BFR3"/>
<dbReference type="WBParaSite" id="SPAL_0000482800.1">
    <property type="protein sequence ID" value="SPAL_0000482800.1"/>
    <property type="gene ID" value="SPAL_0000482800"/>
</dbReference>
<feature type="compositionally biased region" description="Basic and acidic residues" evidence="1">
    <location>
        <begin position="181"/>
        <end position="191"/>
    </location>
</feature>
<evidence type="ECO:0000256" key="1">
    <source>
        <dbReference type="SAM" id="MobiDB-lite"/>
    </source>
</evidence>
<feature type="region of interest" description="Disordered" evidence="1">
    <location>
        <begin position="147"/>
        <end position="253"/>
    </location>
</feature>
<evidence type="ECO:0000313" key="4">
    <source>
        <dbReference type="WBParaSite" id="SPAL_0000482800.1"/>
    </source>
</evidence>
<evidence type="ECO:0000313" key="3">
    <source>
        <dbReference type="Proteomes" id="UP000046392"/>
    </source>
</evidence>
<accession>A0A0N5BFR3</accession>
<dbReference type="Proteomes" id="UP000046392">
    <property type="component" value="Unplaced"/>
</dbReference>
<keyword evidence="2" id="KW-0472">Membrane</keyword>
<feature type="transmembrane region" description="Helical" evidence="2">
    <location>
        <begin position="84"/>
        <end position="102"/>
    </location>
</feature>
<name>A0A0N5BFR3_STREA</name>
<keyword evidence="3" id="KW-1185">Reference proteome</keyword>
<feature type="transmembrane region" description="Helical" evidence="2">
    <location>
        <begin position="51"/>
        <end position="69"/>
    </location>
</feature>
<reference evidence="4" key="1">
    <citation type="submission" date="2017-02" db="UniProtKB">
        <authorList>
            <consortium name="WormBaseParasite"/>
        </authorList>
    </citation>
    <scope>IDENTIFICATION</scope>
</reference>
<organism evidence="3 4">
    <name type="scientific">Strongyloides papillosus</name>
    <name type="common">Intestinal threadworm</name>
    <dbReference type="NCBI Taxonomy" id="174720"/>
    <lineage>
        <taxon>Eukaryota</taxon>
        <taxon>Metazoa</taxon>
        <taxon>Ecdysozoa</taxon>
        <taxon>Nematoda</taxon>
        <taxon>Chromadorea</taxon>
        <taxon>Rhabditida</taxon>
        <taxon>Tylenchina</taxon>
        <taxon>Panagrolaimomorpha</taxon>
        <taxon>Strongyloidoidea</taxon>
        <taxon>Strongyloididae</taxon>
        <taxon>Strongyloides</taxon>
    </lineage>
</organism>
<keyword evidence="2" id="KW-0812">Transmembrane</keyword>
<feature type="compositionally biased region" description="Polar residues" evidence="1">
    <location>
        <begin position="224"/>
        <end position="233"/>
    </location>
</feature>
<dbReference type="AlphaFoldDB" id="A0A0N5BFR3"/>
<keyword evidence="2" id="KW-1133">Transmembrane helix</keyword>